<proteinExistence type="predicted"/>
<comment type="caution">
    <text evidence="1">The sequence shown here is derived from an EMBL/GenBank/DDBJ whole genome shotgun (WGS) entry which is preliminary data.</text>
</comment>
<gene>
    <name evidence="1" type="ORF">GCM10011349_30230</name>
</gene>
<dbReference type="Proteomes" id="UP000605099">
    <property type="component" value="Unassembled WGS sequence"/>
</dbReference>
<accession>A0ABQ2JTV6</accession>
<evidence type="ECO:0000313" key="1">
    <source>
        <dbReference type="EMBL" id="GGN54521.1"/>
    </source>
</evidence>
<sequence length="122" mass="13673">MEHALLVSFLEGETTPQDFTFAIQEEVDACEKGFRSPANTGYIIITDGPLTTVTRKHMKRLLQCMFDESILWMSANYTGDCLMMSDDFEPEDDEVAEAITFVADDSRPPTPEETRAAIETLA</sequence>
<keyword evidence="2" id="KW-1185">Reference proteome</keyword>
<organism evidence="1 2">
    <name type="scientific">Novosphingobium indicum</name>
    <dbReference type="NCBI Taxonomy" id="462949"/>
    <lineage>
        <taxon>Bacteria</taxon>
        <taxon>Pseudomonadati</taxon>
        <taxon>Pseudomonadota</taxon>
        <taxon>Alphaproteobacteria</taxon>
        <taxon>Sphingomonadales</taxon>
        <taxon>Sphingomonadaceae</taxon>
        <taxon>Novosphingobium</taxon>
    </lineage>
</organism>
<name>A0ABQ2JTV6_9SPHN</name>
<dbReference type="RefSeq" id="WP_188820880.1">
    <property type="nucleotide sequence ID" value="NZ_BMLK01000014.1"/>
</dbReference>
<protein>
    <submittedName>
        <fullName evidence="1">Uncharacterized protein</fullName>
    </submittedName>
</protein>
<reference evidence="2" key="1">
    <citation type="journal article" date="2019" name="Int. J. Syst. Evol. Microbiol.">
        <title>The Global Catalogue of Microorganisms (GCM) 10K type strain sequencing project: providing services to taxonomists for standard genome sequencing and annotation.</title>
        <authorList>
            <consortium name="The Broad Institute Genomics Platform"/>
            <consortium name="The Broad Institute Genome Sequencing Center for Infectious Disease"/>
            <person name="Wu L."/>
            <person name="Ma J."/>
        </authorList>
    </citation>
    <scope>NUCLEOTIDE SEQUENCE [LARGE SCALE GENOMIC DNA]</scope>
    <source>
        <strain evidence="2">CGMCC 1.6784</strain>
    </source>
</reference>
<dbReference type="EMBL" id="BMLK01000014">
    <property type="protein sequence ID" value="GGN54521.1"/>
    <property type="molecule type" value="Genomic_DNA"/>
</dbReference>
<evidence type="ECO:0000313" key="2">
    <source>
        <dbReference type="Proteomes" id="UP000605099"/>
    </source>
</evidence>